<comment type="similarity">
    <text evidence="1 3 4">Belongs to the GrpE family.</text>
</comment>
<dbReference type="PRINTS" id="PR00773">
    <property type="entry name" value="GRPEPROTEIN"/>
</dbReference>
<evidence type="ECO:0000256" key="1">
    <source>
        <dbReference type="ARBA" id="ARBA00009054"/>
    </source>
</evidence>
<reference evidence="8" key="1">
    <citation type="submission" date="2016-01" db="EMBL/GenBank/DDBJ databases">
        <title>Draft genome sequence of Thermodesulfovibrio aggregans strain TGE-P1.</title>
        <authorList>
            <person name="Sekiguchi Y."/>
            <person name="Ohashi A."/>
            <person name="Matsuura N."/>
            <person name="Tourlousse M.D."/>
        </authorList>
    </citation>
    <scope>NUCLEOTIDE SEQUENCE [LARGE SCALE GENOMIC DNA]</scope>
    <source>
        <strain evidence="8">TGE-P1</strain>
    </source>
</reference>
<dbReference type="NCBIfam" id="NF010738">
    <property type="entry name" value="PRK14140.1"/>
    <property type="match status" value="1"/>
</dbReference>
<dbReference type="EMBL" id="BCNO01000001">
    <property type="protein sequence ID" value="GAQ94722.1"/>
    <property type="molecule type" value="Genomic_DNA"/>
</dbReference>
<dbReference type="STRING" id="86166.TAGGR_1907"/>
<comment type="subcellular location">
    <subcellularLocation>
        <location evidence="3">Cytoplasm</location>
    </subcellularLocation>
</comment>
<feature type="coiled-coil region" evidence="5">
    <location>
        <begin position="39"/>
        <end position="80"/>
    </location>
</feature>
<dbReference type="GO" id="GO:0000774">
    <property type="term" value="F:adenyl-nucleotide exchange factor activity"/>
    <property type="evidence" value="ECO:0007669"/>
    <property type="project" value="InterPro"/>
</dbReference>
<organism evidence="7 8">
    <name type="scientific">Thermodesulfovibrio aggregans</name>
    <dbReference type="NCBI Taxonomy" id="86166"/>
    <lineage>
        <taxon>Bacteria</taxon>
        <taxon>Pseudomonadati</taxon>
        <taxon>Nitrospirota</taxon>
        <taxon>Thermodesulfovibrionia</taxon>
        <taxon>Thermodesulfovibrionales</taxon>
        <taxon>Thermodesulfovibrionaceae</taxon>
        <taxon>Thermodesulfovibrio</taxon>
    </lineage>
</organism>
<dbReference type="SUPFAM" id="SSF51064">
    <property type="entry name" value="Head domain of nucleotide exchange factor GrpE"/>
    <property type="match status" value="1"/>
</dbReference>
<gene>
    <name evidence="3" type="primary">grpE</name>
    <name evidence="7" type="ORF">TAGGR_1907</name>
</gene>
<dbReference type="PANTHER" id="PTHR21237:SF23">
    <property type="entry name" value="GRPE PROTEIN HOMOLOG, MITOCHONDRIAL"/>
    <property type="match status" value="1"/>
</dbReference>
<feature type="region of interest" description="Disordered" evidence="6">
    <location>
        <begin position="1"/>
        <end position="27"/>
    </location>
</feature>
<evidence type="ECO:0000256" key="4">
    <source>
        <dbReference type="RuleBase" id="RU004478"/>
    </source>
</evidence>
<feature type="region of interest" description="Disordered" evidence="6">
    <location>
        <begin position="188"/>
        <end position="209"/>
    </location>
</feature>
<dbReference type="Proteomes" id="UP000054976">
    <property type="component" value="Unassembled WGS sequence"/>
</dbReference>
<evidence type="ECO:0000313" key="8">
    <source>
        <dbReference type="Proteomes" id="UP000054976"/>
    </source>
</evidence>
<dbReference type="Gene3D" id="2.30.22.10">
    <property type="entry name" value="Head domain of nucleotide exchange factor GrpE"/>
    <property type="match status" value="1"/>
</dbReference>
<accession>A0A0U9HRE1</accession>
<evidence type="ECO:0000256" key="5">
    <source>
        <dbReference type="SAM" id="Coils"/>
    </source>
</evidence>
<evidence type="ECO:0000256" key="6">
    <source>
        <dbReference type="SAM" id="MobiDB-lite"/>
    </source>
</evidence>
<keyword evidence="5" id="KW-0175">Coiled coil</keyword>
<evidence type="ECO:0000313" key="7">
    <source>
        <dbReference type="EMBL" id="GAQ94722.1"/>
    </source>
</evidence>
<keyword evidence="3" id="KW-0346">Stress response</keyword>
<dbReference type="PANTHER" id="PTHR21237">
    <property type="entry name" value="GRPE PROTEIN"/>
    <property type="match status" value="1"/>
</dbReference>
<dbReference type="OrthoDB" id="9789811at2"/>
<dbReference type="InterPro" id="IPR009012">
    <property type="entry name" value="GrpE_head"/>
</dbReference>
<dbReference type="SUPFAM" id="SSF58014">
    <property type="entry name" value="Coiled-coil domain of nucleotide exchange factor GrpE"/>
    <property type="match status" value="1"/>
</dbReference>
<keyword evidence="2 3" id="KW-0143">Chaperone</keyword>
<keyword evidence="3" id="KW-0963">Cytoplasm</keyword>
<dbReference type="InterPro" id="IPR000740">
    <property type="entry name" value="GrpE"/>
</dbReference>
<dbReference type="GO" id="GO:0005737">
    <property type="term" value="C:cytoplasm"/>
    <property type="evidence" value="ECO:0007669"/>
    <property type="project" value="UniProtKB-SubCell"/>
</dbReference>
<feature type="compositionally biased region" description="Basic and acidic residues" evidence="6">
    <location>
        <begin position="1"/>
        <end position="23"/>
    </location>
</feature>
<protein>
    <recommendedName>
        <fullName evidence="3">Protein GrpE</fullName>
    </recommendedName>
    <alternativeName>
        <fullName evidence="3">HSP-70 cofactor</fullName>
    </alternativeName>
</protein>
<dbReference type="Pfam" id="PF01025">
    <property type="entry name" value="GrpE"/>
    <property type="match status" value="1"/>
</dbReference>
<dbReference type="GO" id="GO:0042803">
    <property type="term" value="F:protein homodimerization activity"/>
    <property type="evidence" value="ECO:0007669"/>
    <property type="project" value="InterPro"/>
</dbReference>
<dbReference type="GO" id="GO:0051082">
    <property type="term" value="F:unfolded protein binding"/>
    <property type="evidence" value="ECO:0007669"/>
    <property type="project" value="TreeGrafter"/>
</dbReference>
<dbReference type="GO" id="GO:0051087">
    <property type="term" value="F:protein-folding chaperone binding"/>
    <property type="evidence" value="ECO:0007669"/>
    <property type="project" value="InterPro"/>
</dbReference>
<dbReference type="GO" id="GO:0006457">
    <property type="term" value="P:protein folding"/>
    <property type="evidence" value="ECO:0007669"/>
    <property type="project" value="InterPro"/>
</dbReference>
<dbReference type="InterPro" id="IPR013805">
    <property type="entry name" value="GrpE_CC"/>
</dbReference>
<dbReference type="HAMAP" id="MF_01151">
    <property type="entry name" value="GrpE"/>
    <property type="match status" value="1"/>
</dbReference>
<dbReference type="AlphaFoldDB" id="A0A0U9HRE1"/>
<comment type="function">
    <text evidence="3">Participates actively in the response to hyperosmotic and heat shock by preventing the aggregation of stress-denatured proteins, in association with DnaK and GrpE. It is the nucleotide exchange factor for DnaK and may function as a thermosensor. Unfolded proteins bind initially to DnaJ; upon interaction with the DnaJ-bound protein, DnaK hydrolyzes its bound ATP, resulting in the formation of a stable complex. GrpE releases ADP from DnaK; ATP binding to DnaK triggers the release of the substrate protein, thus completing the reaction cycle. Several rounds of ATP-dependent interactions between DnaJ, DnaK and GrpE are required for fully efficient folding.</text>
</comment>
<keyword evidence="8" id="KW-1185">Reference proteome</keyword>
<evidence type="ECO:0000256" key="2">
    <source>
        <dbReference type="ARBA" id="ARBA00023186"/>
    </source>
</evidence>
<proteinExistence type="inferred from homology"/>
<dbReference type="RefSeq" id="WP_059176151.1">
    <property type="nucleotide sequence ID" value="NZ_BCNO01000001.1"/>
</dbReference>
<dbReference type="CDD" id="cd00446">
    <property type="entry name" value="GrpE"/>
    <property type="match status" value="1"/>
</dbReference>
<dbReference type="Gene3D" id="3.90.20.20">
    <property type="match status" value="1"/>
</dbReference>
<sequence>MEEVRKDEMSDKDEIQESKKSEEISYEGAAIEDKPRDIIENLQNELDQQKNKYLRLYAEFENYKKMVQKERDELINYANEKLIKDLLPVIDNFELAIKHASDGLNSQWLESLKKGVENALKEFLRILEKYGLKQMETVGQVFNPELHHAVSTVETTDVDDNIVVEELRKGYMYKNKLLREPLVAVSRKVKPSEEGMHPSGAQDTTKKED</sequence>
<name>A0A0U9HRE1_9BACT</name>
<comment type="subunit">
    <text evidence="3">Homodimer.</text>
</comment>
<comment type="caution">
    <text evidence="7">The sequence shown here is derived from an EMBL/GenBank/DDBJ whole genome shotgun (WGS) entry which is preliminary data.</text>
</comment>
<evidence type="ECO:0000256" key="3">
    <source>
        <dbReference type="HAMAP-Rule" id="MF_01151"/>
    </source>
</evidence>